<gene>
    <name evidence="2" type="ORF">K443DRAFT_664242</name>
</gene>
<name>A0A0C9WGR9_9AGAR</name>
<feature type="compositionally biased region" description="Acidic residues" evidence="1">
    <location>
        <begin position="78"/>
        <end position="115"/>
    </location>
</feature>
<reference evidence="2 3" key="1">
    <citation type="submission" date="2014-04" db="EMBL/GenBank/DDBJ databases">
        <authorList>
            <consortium name="DOE Joint Genome Institute"/>
            <person name="Kuo A."/>
            <person name="Kohler A."/>
            <person name="Nagy L.G."/>
            <person name="Floudas D."/>
            <person name="Copeland A."/>
            <person name="Barry K.W."/>
            <person name="Cichocki N."/>
            <person name="Veneault-Fourrey C."/>
            <person name="LaButti K."/>
            <person name="Lindquist E.A."/>
            <person name="Lipzen A."/>
            <person name="Lundell T."/>
            <person name="Morin E."/>
            <person name="Murat C."/>
            <person name="Sun H."/>
            <person name="Tunlid A."/>
            <person name="Henrissat B."/>
            <person name="Grigoriev I.V."/>
            <person name="Hibbett D.S."/>
            <person name="Martin F."/>
            <person name="Nordberg H.P."/>
            <person name="Cantor M.N."/>
            <person name="Hua S.X."/>
        </authorList>
    </citation>
    <scope>NUCLEOTIDE SEQUENCE [LARGE SCALE GENOMIC DNA]</scope>
    <source>
        <strain evidence="2 3">LaAM-08-1</strain>
    </source>
</reference>
<feature type="region of interest" description="Disordered" evidence="1">
    <location>
        <begin position="159"/>
        <end position="189"/>
    </location>
</feature>
<reference evidence="3" key="2">
    <citation type="submission" date="2015-01" db="EMBL/GenBank/DDBJ databases">
        <title>Evolutionary Origins and Diversification of the Mycorrhizal Mutualists.</title>
        <authorList>
            <consortium name="DOE Joint Genome Institute"/>
            <consortium name="Mycorrhizal Genomics Consortium"/>
            <person name="Kohler A."/>
            <person name="Kuo A."/>
            <person name="Nagy L.G."/>
            <person name="Floudas D."/>
            <person name="Copeland A."/>
            <person name="Barry K.W."/>
            <person name="Cichocki N."/>
            <person name="Veneault-Fourrey C."/>
            <person name="LaButti K."/>
            <person name="Lindquist E.A."/>
            <person name="Lipzen A."/>
            <person name="Lundell T."/>
            <person name="Morin E."/>
            <person name="Murat C."/>
            <person name="Riley R."/>
            <person name="Ohm R."/>
            <person name="Sun H."/>
            <person name="Tunlid A."/>
            <person name="Henrissat B."/>
            <person name="Grigoriev I.V."/>
            <person name="Hibbett D.S."/>
            <person name="Martin F."/>
        </authorList>
    </citation>
    <scope>NUCLEOTIDE SEQUENCE [LARGE SCALE GENOMIC DNA]</scope>
    <source>
        <strain evidence="3">LaAM-08-1</strain>
    </source>
</reference>
<keyword evidence="3" id="KW-1185">Reference proteome</keyword>
<organism evidence="2 3">
    <name type="scientific">Laccaria amethystina LaAM-08-1</name>
    <dbReference type="NCBI Taxonomy" id="1095629"/>
    <lineage>
        <taxon>Eukaryota</taxon>
        <taxon>Fungi</taxon>
        <taxon>Dikarya</taxon>
        <taxon>Basidiomycota</taxon>
        <taxon>Agaricomycotina</taxon>
        <taxon>Agaricomycetes</taxon>
        <taxon>Agaricomycetidae</taxon>
        <taxon>Agaricales</taxon>
        <taxon>Agaricineae</taxon>
        <taxon>Hydnangiaceae</taxon>
        <taxon>Laccaria</taxon>
    </lineage>
</organism>
<sequence length="423" mass="46413">MIIDAPSAPSFHTPTSTASTKDAPSGQSAPPANPSAFTASTKGNAKRKRARERDSSQTSKKQKKQQRKKKRKHHANTEESDAEESKEEEEEEEEEEGEMLSDVDTIEDDSDGDEDVPLRLTTRTTARQLAKDVITDSSALVGCDQSFTQEPRPLELPIIQPSVSEIADPSVQSRNAPLPDKGGDKPPHLVVRTSSAVLELSQPGGAAVVNKAADRSAVDSAPIDSFDQPLAKRSSLLSPPPNNLGVQSNPPSPLPTQPTQPPHANPAPESLPNPAWPTWFANAYETLQNKNIGSIFSALLPLYIELESRTNFDIGGHMTGFRKGDRPEEASWWINRGRERLLGGEHRLVEVQEDWDVLRKHGQNGFLTILSTLAWWGGSINGKPLENFTSWLAAVNEVHWVLLRLLELSTPVPSAVVTRKRKR</sequence>
<dbReference type="Proteomes" id="UP000054477">
    <property type="component" value="Unassembled WGS sequence"/>
</dbReference>
<dbReference type="EMBL" id="KN839362">
    <property type="protein sequence ID" value="KIJ89924.1"/>
    <property type="molecule type" value="Genomic_DNA"/>
</dbReference>
<dbReference type="OrthoDB" id="3066350at2759"/>
<evidence type="ECO:0000313" key="3">
    <source>
        <dbReference type="Proteomes" id="UP000054477"/>
    </source>
</evidence>
<dbReference type="AlphaFoldDB" id="A0A0C9WGR9"/>
<evidence type="ECO:0000256" key="1">
    <source>
        <dbReference type="SAM" id="MobiDB-lite"/>
    </source>
</evidence>
<protein>
    <submittedName>
        <fullName evidence="2">Uncharacterized protein</fullName>
    </submittedName>
</protein>
<dbReference type="HOGENOM" id="CLU_649022_0_0_1"/>
<proteinExistence type="predicted"/>
<feature type="compositionally biased region" description="Basic residues" evidence="1">
    <location>
        <begin position="60"/>
        <end position="74"/>
    </location>
</feature>
<feature type="compositionally biased region" description="Pro residues" evidence="1">
    <location>
        <begin position="250"/>
        <end position="271"/>
    </location>
</feature>
<accession>A0A0C9WGR9</accession>
<feature type="compositionally biased region" description="Polar residues" evidence="1">
    <location>
        <begin position="10"/>
        <end position="43"/>
    </location>
</feature>
<feature type="region of interest" description="Disordered" evidence="1">
    <location>
        <begin position="231"/>
        <end position="271"/>
    </location>
</feature>
<evidence type="ECO:0000313" key="2">
    <source>
        <dbReference type="EMBL" id="KIJ89924.1"/>
    </source>
</evidence>
<feature type="region of interest" description="Disordered" evidence="1">
    <location>
        <begin position="1"/>
        <end position="121"/>
    </location>
</feature>